<reference evidence="1" key="1">
    <citation type="journal article" date="2014" name="Front. Microbiol.">
        <title>High frequency of phylogenetically diverse reductive dehalogenase-homologous genes in deep subseafloor sedimentary metagenomes.</title>
        <authorList>
            <person name="Kawai M."/>
            <person name="Futagami T."/>
            <person name="Toyoda A."/>
            <person name="Takaki Y."/>
            <person name="Nishi S."/>
            <person name="Hori S."/>
            <person name="Arai W."/>
            <person name="Tsubouchi T."/>
            <person name="Morono Y."/>
            <person name="Uchiyama I."/>
            <person name="Ito T."/>
            <person name="Fujiyama A."/>
            <person name="Inagaki F."/>
            <person name="Takami H."/>
        </authorList>
    </citation>
    <scope>NUCLEOTIDE SEQUENCE</scope>
    <source>
        <strain evidence="1">Expedition CK06-06</strain>
    </source>
</reference>
<dbReference type="EMBL" id="BARU01038192">
    <property type="protein sequence ID" value="GAH81929.1"/>
    <property type="molecule type" value="Genomic_DNA"/>
</dbReference>
<dbReference type="Pfam" id="PF07676">
    <property type="entry name" value="PD40"/>
    <property type="match status" value="2"/>
</dbReference>
<evidence type="ECO:0008006" key="2">
    <source>
        <dbReference type="Google" id="ProtNLM"/>
    </source>
</evidence>
<dbReference type="SUPFAM" id="SSF82171">
    <property type="entry name" value="DPP6 N-terminal domain-like"/>
    <property type="match status" value="1"/>
</dbReference>
<proteinExistence type="predicted"/>
<accession>X1JUI2</accession>
<sequence>WLSERGKQKRVFFGGQEMGPYDDIDDMSLTFSLSLDGKRLAFAAKRQGEWFAVVDGKEEQRFQWGMQMAFSPDSKHVAYAGRRDDRPQGRGFRVTGHSHVFLDGKEIAKDRTAYSLTFSPDSTHLAYIAGGLSKRIMCDGMEGSETGTRGYIHKPGFSPDSRHLFYIAEPERNGPQFMVCDGVSGPPHKEIRRPFIHNGKLRYWAIDGNRMKLVELADWPKDLDWTNGLKAVEP</sequence>
<comment type="caution">
    <text evidence="1">The sequence shown here is derived from an EMBL/GenBank/DDBJ whole genome shotgun (WGS) entry which is preliminary data.</text>
</comment>
<dbReference type="InterPro" id="IPR011042">
    <property type="entry name" value="6-blade_b-propeller_TolB-like"/>
</dbReference>
<gene>
    <name evidence="1" type="ORF">S03H2_59396</name>
</gene>
<name>X1JUI2_9ZZZZ</name>
<dbReference type="InterPro" id="IPR011659">
    <property type="entry name" value="WD40"/>
</dbReference>
<dbReference type="Gene3D" id="2.120.10.30">
    <property type="entry name" value="TolB, C-terminal domain"/>
    <property type="match status" value="1"/>
</dbReference>
<feature type="non-terminal residue" evidence="1">
    <location>
        <position position="1"/>
    </location>
</feature>
<organism evidence="1">
    <name type="scientific">marine sediment metagenome</name>
    <dbReference type="NCBI Taxonomy" id="412755"/>
    <lineage>
        <taxon>unclassified sequences</taxon>
        <taxon>metagenomes</taxon>
        <taxon>ecological metagenomes</taxon>
    </lineage>
</organism>
<protein>
    <recommendedName>
        <fullName evidence="2">Dipeptidylpeptidase IV N-terminal domain-containing protein</fullName>
    </recommendedName>
</protein>
<evidence type="ECO:0000313" key="1">
    <source>
        <dbReference type="EMBL" id="GAH81929.1"/>
    </source>
</evidence>
<dbReference type="AlphaFoldDB" id="X1JUI2"/>